<dbReference type="InterPro" id="IPR000860">
    <property type="entry name" value="HemC"/>
</dbReference>
<comment type="cofactor">
    <cofactor evidence="8">
        <name>dipyrromethane</name>
        <dbReference type="ChEBI" id="CHEBI:60342"/>
    </cofactor>
    <text evidence="8">Binds 1 dipyrromethane group covalently.</text>
</comment>
<dbReference type="CDD" id="cd00494">
    <property type="entry name" value="PBP2_HMBS"/>
    <property type="match status" value="1"/>
</dbReference>
<comment type="similarity">
    <text evidence="3 8">Belongs to the HMBS family.</text>
</comment>
<dbReference type="GO" id="GO:0004418">
    <property type="term" value="F:hydroxymethylbilane synthase activity"/>
    <property type="evidence" value="ECO:0007669"/>
    <property type="project" value="UniProtKB-UniRule"/>
</dbReference>
<feature type="modified residue" description="S-(dipyrrolylmethanemethyl)cysteine" evidence="8">
    <location>
        <position position="254"/>
    </location>
</feature>
<evidence type="ECO:0000259" key="10">
    <source>
        <dbReference type="Pfam" id="PF03900"/>
    </source>
</evidence>
<dbReference type="RefSeq" id="WP_315853742.1">
    <property type="nucleotide sequence ID" value="NZ_SJPV01000009.1"/>
</dbReference>
<dbReference type="GO" id="GO:0006782">
    <property type="term" value="P:protoporphyrinogen IX biosynthetic process"/>
    <property type="evidence" value="ECO:0007669"/>
    <property type="project" value="UniProtKB-UniRule"/>
</dbReference>
<evidence type="ECO:0000259" key="9">
    <source>
        <dbReference type="Pfam" id="PF01379"/>
    </source>
</evidence>
<comment type="subunit">
    <text evidence="4 8">Monomer.</text>
</comment>
<comment type="catalytic activity">
    <reaction evidence="7 8">
        <text>4 porphobilinogen + H2O = hydroxymethylbilane + 4 NH4(+)</text>
        <dbReference type="Rhea" id="RHEA:13185"/>
        <dbReference type="ChEBI" id="CHEBI:15377"/>
        <dbReference type="ChEBI" id="CHEBI:28938"/>
        <dbReference type="ChEBI" id="CHEBI:57845"/>
        <dbReference type="ChEBI" id="CHEBI:58126"/>
        <dbReference type="EC" id="2.5.1.61"/>
    </reaction>
</comment>
<evidence type="ECO:0000256" key="1">
    <source>
        <dbReference type="ARBA" id="ARBA00002869"/>
    </source>
</evidence>
<accession>A0A5C6DDC2</accession>
<dbReference type="SUPFAM" id="SSF53850">
    <property type="entry name" value="Periplasmic binding protein-like II"/>
    <property type="match status" value="1"/>
</dbReference>
<evidence type="ECO:0000256" key="2">
    <source>
        <dbReference type="ARBA" id="ARBA00004735"/>
    </source>
</evidence>
<sequence length="326" mass="35210">MSTQPPTPPSSEPCSSPSRSVRIATRYSALAMWQAEHVANLLSNAGVATEIVPLISSGDTDMRPIDATRQVGVFTKRIQQALIDNEADIAVHSLKDLPTEVDSRLTLIAVPPREVVNDCLVSPARWTLDSLPAGACIGTGSRRRAAQLKNRRPDLNIQPIRGNLQTRLEKLQTGDFDAIMLASAGLMRLKMDSVPRVELSLVEMMPAPGQGALAIEVRSDATEIQAATQCLNDLATRAAVTAERSLLANLNGGCLAPIAGYAQILEGHLRLDALVLSVDGSKRLEDSRSIRFDENHWQTCAERIAAEATENLASRGARELIAEVRL</sequence>
<comment type="function">
    <text evidence="1 8">Tetrapolymerization of the monopyrrole PBG into the hydroxymethylbilane pre-uroporphyrinogen in several discrete steps.</text>
</comment>
<dbReference type="EMBL" id="SJPV01000009">
    <property type="protein sequence ID" value="TWU33767.1"/>
    <property type="molecule type" value="Genomic_DNA"/>
</dbReference>
<dbReference type="Gene3D" id="3.40.190.10">
    <property type="entry name" value="Periplasmic binding protein-like II"/>
    <property type="match status" value="2"/>
</dbReference>
<dbReference type="GO" id="GO:0005737">
    <property type="term" value="C:cytoplasm"/>
    <property type="evidence" value="ECO:0007669"/>
    <property type="project" value="UniProtKB-UniRule"/>
</dbReference>
<dbReference type="AlphaFoldDB" id="A0A5C6DDC2"/>
<gene>
    <name evidence="8 11" type="primary">hemC</name>
    <name evidence="11" type="ORF">Poly41_47640</name>
</gene>
<evidence type="ECO:0000256" key="5">
    <source>
        <dbReference type="ARBA" id="ARBA00022679"/>
    </source>
</evidence>
<proteinExistence type="inferred from homology"/>
<evidence type="ECO:0000256" key="7">
    <source>
        <dbReference type="ARBA" id="ARBA00048169"/>
    </source>
</evidence>
<evidence type="ECO:0000313" key="11">
    <source>
        <dbReference type="EMBL" id="TWU33767.1"/>
    </source>
</evidence>
<dbReference type="InterPro" id="IPR022418">
    <property type="entry name" value="Porphobilinogen_deaminase_C"/>
</dbReference>
<dbReference type="PRINTS" id="PR00151">
    <property type="entry name" value="PORPHBDMNASE"/>
</dbReference>
<dbReference type="HAMAP" id="MF_00260">
    <property type="entry name" value="Porphobil_deam"/>
    <property type="match status" value="1"/>
</dbReference>
<evidence type="ECO:0000256" key="3">
    <source>
        <dbReference type="ARBA" id="ARBA00005638"/>
    </source>
</evidence>
<protein>
    <recommendedName>
        <fullName evidence="8">Porphobilinogen deaminase</fullName>
        <shortName evidence="8">PBG</shortName>
        <ecNumber evidence="8">2.5.1.61</ecNumber>
    </recommendedName>
    <alternativeName>
        <fullName evidence="8">Hydroxymethylbilane synthase</fullName>
        <shortName evidence="8">HMBS</shortName>
    </alternativeName>
    <alternativeName>
        <fullName evidence="8">Pre-uroporphyrinogen synthase</fullName>
    </alternativeName>
</protein>
<feature type="domain" description="Porphobilinogen deaminase C-terminal" evidence="10">
    <location>
        <begin position="239"/>
        <end position="305"/>
    </location>
</feature>
<dbReference type="NCBIfam" id="TIGR00212">
    <property type="entry name" value="hemC"/>
    <property type="match status" value="1"/>
</dbReference>
<dbReference type="PANTHER" id="PTHR11557">
    <property type="entry name" value="PORPHOBILINOGEN DEAMINASE"/>
    <property type="match status" value="1"/>
</dbReference>
<dbReference type="Proteomes" id="UP000319143">
    <property type="component" value="Unassembled WGS sequence"/>
</dbReference>
<dbReference type="PANTHER" id="PTHR11557:SF0">
    <property type="entry name" value="PORPHOBILINOGEN DEAMINASE"/>
    <property type="match status" value="1"/>
</dbReference>
<dbReference type="SUPFAM" id="SSF54782">
    <property type="entry name" value="Porphobilinogen deaminase (hydroxymethylbilane synthase), C-terminal domain"/>
    <property type="match status" value="1"/>
</dbReference>
<dbReference type="EC" id="2.5.1.61" evidence="8"/>
<dbReference type="Pfam" id="PF01379">
    <property type="entry name" value="Porphobil_deam"/>
    <property type="match status" value="1"/>
</dbReference>
<dbReference type="Pfam" id="PF03900">
    <property type="entry name" value="Porphobil_deamC"/>
    <property type="match status" value="1"/>
</dbReference>
<comment type="caution">
    <text evidence="11">The sequence shown here is derived from an EMBL/GenBank/DDBJ whole genome shotgun (WGS) entry which is preliminary data.</text>
</comment>
<keyword evidence="5 8" id="KW-0808">Transferase</keyword>
<organism evidence="11 12">
    <name type="scientific">Novipirellula artificiosorum</name>
    <dbReference type="NCBI Taxonomy" id="2528016"/>
    <lineage>
        <taxon>Bacteria</taxon>
        <taxon>Pseudomonadati</taxon>
        <taxon>Planctomycetota</taxon>
        <taxon>Planctomycetia</taxon>
        <taxon>Pirellulales</taxon>
        <taxon>Pirellulaceae</taxon>
        <taxon>Novipirellula</taxon>
    </lineage>
</organism>
<evidence type="ECO:0000256" key="4">
    <source>
        <dbReference type="ARBA" id="ARBA00011245"/>
    </source>
</evidence>
<comment type="miscellaneous">
    <text evidence="8">The porphobilinogen subunits are added to the dipyrromethane group.</text>
</comment>
<dbReference type="FunFam" id="3.40.190.10:FF:000005">
    <property type="entry name" value="Porphobilinogen deaminase"/>
    <property type="match status" value="1"/>
</dbReference>
<dbReference type="PROSITE" id="PS00533">
    <property type="entry name" value="PORPHOBILINOGEN_DEAM"/>
    <property type="match status" value="1"/>
</dbReference>
<dbReference type="InterPro" id="IPR022417">
    <property type="entry name" value="Porphobilin_deaminase_N"/>
</dbReference>
<reference evidence="11 12" key="1">
    <citation type="submission" date="2019-02" db="EMBL/GenBank/DDBJ databases">
        <title>Deep-cultivation of Planctomycetes and their phenomic and genomic characterization uncovers novel biology.</title>
        <authorList>
            <person name="Wiegand S."/>
            <person name="Jogler M."/>
            <person name="Boedeker C."/>
            <person name="Pinto D."/>
            <person name="Vollmers J."/>
            <person name="Rivas-Marin E."/>
            <person name="Kohn T."/>
            <person name="Peeters S.H."/>
            <person name="Heuer A."/>
            <person name="Rast P."/>
            <person name="Oberbeckmann S."/>
            <person name="Bunk B."/>
            <person name="Jeske O."/>
            <person name="Meyerdierks A."/>
            <person name="Storesund J.E."/>
            <person name="Kallscheuer N."/>
            <person name="Luecker S."/>
            <person name="Lage O.M."/>
            <person name="Pohl T."/>
            <person name="Merkel B.J."/>
            <person name="Hornburger P."/>
            <person name="Mueller R.-W."/>
            <person name="Bruemmer F."/>
            <person name="Labrenz M."/>
            <person name="Spormann A.M."/>
            <person name="Op Den Camp H."/>
            <person name="Overmann J."/>
            <person name="Amann R."/>
            <person name="Jetten M.S.M."/>
            <person name="Mascher T."/>
            <person name="Medema M.H."/>
            <person name="Devos D.P."/>
            <person name="Kaster A.-K."/>
            <person name="Ovreas L."/>
            <person name="Rohde M."/>
            <person name="Galperin M.Y."/>
            <person name="Jogler C."/>
        </authorList>
    </citation>
    <scope>NUCLEOTIDE SEQUENCE [LARGE SCALE GENOMIC DNA]</scope>
    <source>
        <strain evidence="11 12">Poly41</strain>
    </source>
</reference>
<name>A0A5C6DDC2_9BACT</name>
<dbReference type="Gene3D" id="3.30.160.40">
    <property type="entry name" value="Porphobilinogen deaminase, C-terminal domain"/>
    <property type="match status" value="1"/>
</dbReference>
<dbReference type="InterPro" id="IPR022419">
    <property type="entry name" value="Porphobilin_deaminase_cofac_BS"/>
</dbReference>
<keyword evidence="12" id="KW-1185">Reference proteome</keyword>
<dbReference type="InterPro" id="IPR036803">
    <property type="entry name" value="Porphobilinogen_deaminase_C_sf"/>
</dbReference>
<evidence type="ECO:0000313" key="12">
    <source>
        <dbReference type="Proteomes" id="UP000319143"/>
    </source>
</evidence>
<keyword evidence="6 8" id="KW-0627">Porphyrin biosynthesis</keyword>
<comment type="pathway">
    <text evidence="2">Porphyrin-containing compound metabolism; protoporphyrin-IX biosynthesis; coproporphyrinogen-III from 5-aminolevulinate: step 2/4.</text>
</comment>
<evidence type="ECO:0000256" key="6">
    <source>
        <dbReference type="ARBA" id="ARBA00023244"/>
    </source>
</evidence>
<evidence type="ECO:0000256" key="8">
    <source>
        <dbReference type="HAMAP-Rule" id="MF_00260"/>
    </source>
</evidence>
<feature type="domain" description="Porphobilinogen deaminase N-terminal" evidence="9">
    <location>
        <begin position="21"/>
        <end position="225"/>
    </location>
</feature>
<dbReference type="PIRSF" id="PIRSF001438">
    <property type="entry name" value="4pyrrol_synth_OHMeBilane_synth"/>
    <property type="match status" value="1"/>
</dbReference>